<dbReference type="Pfam" id="PF19457">
    <property type="entry name" value="DUF5994"/>
    <property type="match status" value="1"/>
</dbReference>
<evidence type="ECO:0000256" key="1">
    <source>
        <dbReference type="SAM" id="MobiDB-lite"/>
    </source>
</evidence>
<proteinExistence type="predicted"/>
<dbReference type="InterPro" id="IPR046036">
    <property type="entry name" value="DUF5994"/>
</dbReference>
<dbReference type="EMBL" id="VFML01000001">
    <property type="protein sequence ID" value="TQJ02759.1"/>
    <property type="molecule type" value="Genomic_DNA"/>
</dbReference>
<organism evidence="2 3">
    <name type="scientific">Amycolatopsis cihanbeyliensis</name>
    <dbReference type="NCBI Taxonomy" id="1128664"/>
    <lineage>
        <taxon>Bacteria</taxon>
        <taxon>Bacillati</taxon>
        <taxon>Actinomycetota</taxon>
        <taxon>Actinomycetes</taxon>
        <taxon>Pseudonocardiales</taxon>
        <taxon>Pseudonocardiaceae</taxon>
        <taxon>Amycolatopsis</taxon>
    </lineage>
</organism>
<reference evidence="2 3" key="1">
    <citation type="submission" date="2019-06" db="EMBL/GenBank/DDBJ databases">
        <title>Sequencing the genomes of 1000 actinobacteria strains.</title>
        <authorList>
            <person name="Klenk H.-P."/>
        </authorList>
    </citation>
    <scope>NUCLEOTIDE SEQUENCE [LARGE SCALE GENOMIC DNA]</scope>
    <source>
        <strain evidence="2 3">DSM 45679</strain>
    </source>
</reference>
<dbReference type="AlphaFoldDB" id="A0A542DI42"/>
<evidence type="ECO:0000313" key="3">
    <source>
        <dbReference type="Proteomes" id="UP000320876"/>
    </source>
</evidence>
<feature type="compositionally biased region" description="Basic and acidic residues" evidence="1">
    <location>
        <begin position="164"/>
        <end position="179"/>
    </location>
</feature>
<comment type="caution">
    <text evidence="2">The sequence shown here is derived from an EMBL/GenBank/DDBJ whole genome shotgun (WGS) entry which is preliminary data.</text>
</comment>
<dbReference type="Proteomes" id="UP000320876">
    <property type="component" value="Unassembled WGS sequence"/>
</dbReference>
<keyword evidence="3" id="KW-1185">Reference proteome</keyword>
<evidence type="ECO:0000313" key="2">
    <source>
        <dbReference type="EMBL" id="TQJ02759.1"/>
    </source>
</evidence>
<gene>
    <name evidence="2" type="ORF">FB471_2504</name>
</gene>
<protein>
    <submittedName>
        <fullName evidence="2">Uncharacterized protein</fullName>
    </submittedName>
</protein>
<name>A0A542DI42_AMYCI</name>
<feature type="region of interest" description="Disordered" evidence="1">
    <location>
        <begin position="154"/>
        <end position="179"/>
    </location>
</feature>
<accession>A0A542DI42</accession>
<sequence length="179" mass="19080">MRSVPSTLIATGSAMAVMPSQVRLRLKPPVASSTGFVDGAWWPRSRNLSAELPALLAALRPRLGRVERVTYNLSVWDLAVRKAAVGHQVRLDGSFSQAPDLVAVAGAGGRRLTLLVVPPDTAEVAAHRVLIMASRPDNVDGTDVLLTARPVAVGGESGDEPDMVAERWEGDGGRRYEHA</sequence>